<dbReference type="Gene3D" id="3.90.78.10">
    <property type="entry name" value="UDP-N-acetylenolpyruvoylglucosamine reductase, C-terminal domain"/>
    <property type="match status" value="1"/>
</dbReference>
<keyword evidence="10 17" id="KW-0521">NADP</keyword>
<dbReference type="NCBIfam" id="NF010478">
    <property type="entry name" value="PRK13903.1"/>
    <property type="match status" value="1"/>
</dbReference>
<feature type="active site" evidence="17">
    <location>
        <position position="172"/>
    </location>
</feature>
<keyword evidence="6 17" id="KW-0963">Cytoplasm</keyword>
<evidence type="ECO:0000256" key="17">
    <source>
        <dbReference type="HAMAP-Rule" id="MF_00037"/>
    </source>
</evidence>
<sequence length="377" mass="39826">MRFADATTMRVGGEADRWIDASTRDEAVEAYTALITDDEPHVLLGGGSNTVASDEPFKGTVLRMRTSGIAVLPAAARRERPAGDEEPDDASIVIRVEAGESWDALVERTVAEGWAGIEALSGIPGSVGAAPIQNIGAYGQEVGACLVGIDLLDADTLEVRHVPASQLRLGYRDSALKRGDLQGLVLSVDLRLRRSADALSQPVAYGQLAQALGIDLGRRVPLDAVRESVLALRSSKGMVLSDDLDSVSAGSFFTNPIVSGRFAAQLPEDAPRWSTAPEATATIVPLDADTHIPVREPVESRVKLSAAWLIERAGIGKGYALPHSQAAISSKHTLAITNRGGATGEQVADLARFVQTRVESELGVHLVPEPVLVGLEV</sequence>
<keyword evidence="8 17" id="KW-0285">Flavoprotein</keyword>
<dbReference type="AlphaFoldDB" id="A0A1G8F0U8"/>
<comment type="similarity">
    <text evidence="5 17">Belongs to the MurB family.</text>
</comment>
<evidence type="ECO:0000259" key="18">
    <source>
        <dbReference type="PROSITE" id="PS51387"/>
    </source>
</evidence>
<evidence type="ECO:0000256" key="7">
    <source>
        <dbReference type="ARBA" id="ARBA00022618"/>
    </source>
</evidence>
<dbReference type="EMBL" id="LT629695">
    <property type="protein sequence ID" value="SDH75765.1"/>
    <property type="molecule type" value="Genomic_DNA"/>
</dbReference>
<dbReference type="InterPro" id="IPR011601">
    <property type="entry name" value="MurB_C"/>
</dbReference>
<keyword evidence="7 17" id="KW-0132">Cell division</keyword>
<dbReference type="OrthoDB" id="9804753at2"/>
<evidence type="ECO:0000256" key="11">
    <source>
        <dbReference type="ARBA" id="ARBA00022960"/>
    </source>
</evidence>
<evidence type="ECO:0000256" key="13">
    <source>
        <dbReference type="ARBA" id="ARBA00023002"/>
    </source>
</evidence>
<feature type="active site" evidence="17">
    <location>
        <position position="369"/>
    </location>
</feature>
<evidence type="ECO:0000313" key="19">
    <source>
        <dbReference type="EMBL" id="SDH75765.1"/>
    </source>
</evidence>
<evidence type="ECO:0000313" key="20">
    <source>
        <dbReference type="Proteomes" id="UP000198822"/>
    </source>
</evidence>
<keyword evidence="15 17" id="KW-0961">Cell wall biogenesis/degradation</keyword>
<dbReference type="InterPro" id="IPR016167">
    <property type="entry name" value="FAD-bd_PCMH_sub1"/>
</dbReference>
<evidence type="ECO:0000256" key="8">
    <source>
        <dbReference type="ARBA" id="ARBA00022630"/>
    </source>
</evidence>
<dbReference type="GO" id="GO:0008762">
    <property type="term" value="F:UDP-N-acetylmuramate dehydrogenase activity"/>
    <property type="evidence" value="ECO:0007669"/>
    <property type="project" value="UniProtKB-UniRule"/>
</dbReference>
<evidence type="ECO:0000256" key="14">
    <source>
        <dbReference type="ARBA" id="ARBA00023306"/>
    </source>
</evidence>
<dbReference type="Pfam" id="PF01565">
    <property type="entry name" value="FAD_binding_4"/>
    <property type="match status" value="1"/>
</dbReference>
<keyword evidence="12 17" id="KW-0573">Peptidoglycan synthesis</keyword>
<dbReference type="GO" id="GO:0005829">
    <property type="term" value="C:cytosol"/>
    <property type="evidence" value="ECO:0007669"/>
    <property type="project" value="TreeGrafter"/>
</dbReference>
<dbReference type="HAMAP" id="MF_00037">
    <property type="entry name" value="MurB"/>
    <property type="match status" value="1"/>
</dbReference>
<feature type="active site" description="Proton donor" evidence="17">
    <location>
        <position position="251"/>
    </location>
</feature>
<keyword evidence="14 17" id="KW-0131">Cell cycle</keyword>
<feature type="domain" description="FAD-binding PCMH-type" evidence="18">
    <location>
        <begin position="11"/>
        <end position="195"/>
    </location>
</feature>
<dbReference type="InterPro" id="IPR036318">
    <property type="entry name" value="FAD-bd_PCMH-like_sf"/>
</dbReference>
<keyword evidence="9 17" id="KW-0274">FAD</keyword>
<dbReference type="InterPro" id="IPR016166">
    <property type="entry name" value="FAD-bd_PCMH"/>
</dbReference>
<dbReference type="SUPFAM" id="SSF56194">
    <property type="entry name" value="Uridine diphospho-N-Acetylenolpyruvylglucosamine reductase, MurB, C-terminal domain"/>
    <property type="match status" value="1"/>
</dbReference>
<dbReference type="GO" id="GO:0071555">
    <property type="term" value="P:cell wall organization"/>
    <property type="evidence" value="ECO:0007669"/>
    <property type="project" value="UniProtKB-KW"/>
</dbReference>
<dbReference type="InterPro" id="IPR016169">
    <property type="entry name" value="FAD-bd_PCMH_sub2"/>
</dbReference>
<protein>
    <recommendedName>
        <fullName evidence="17">UDP-N-acetylenolpyruvoylglucosamine reductase</fullName>
        <ecNumber evidence="17">1.3.1.98</ecNumber>
    </recommendedName>
    <alternativeName>
        <fullName evidence="17">UDP-N-acetylmuramate dehydrogenase</fullName>
    </alternativeName>
</protein>
<dbReference type="UniPathway" id="UPA00219"/>
<evidence type="ECO:0000256" key="5">
    <source>
        <dbReference type="ARBA" id="ARBA00010485"/>
    </source>
</evidence>
<comment type="pathway">
    <text evidence="4 17">Cell wall biogenesis; peptidoglycan biosynthesis.</text>
</comment>
<dbReference type="Proteomes" id="UP000198822">
    <property type="component" value="Chromosome I"/>
</dbReference>
<evidence type="ECO:0000256" key="4">
    <source>
        <dbReference type="ARBA" id="ARBA00004752"/>
    </source>
</evidence>
<dbReference type="GO" id="GO:0051301">
    <property type="term" value="P:cell division"/>
    <property type="evidence" value="ECO:0007669"/>
    <property type="project" value="UniProtKB-KW"/>
</dbReference>
<keyword evidence="13 17" id="KW-0560">Oxidoreductase</keyword>
<gene>
    <name evidence="17" type="primary">murB</name>
    <name evidence="19" type="ORF">SAMN04489720_2277</name>
</gene>
<evidence type="ECO:0000256" key="3">
    <source>
        <dbReference type="ARBA" id="ARBA00004496"/>
    </source>
</evidence>
<comment type="function">
    <text evidence="2 17">Cell wall formation.</text>
</comment>
<evidence type="ECO:0000256" key="2">
    <source>
        <dbReference type="ARBA" id="ARBA00003921"/>
    </source>
</evidence>
<dbReference type="Gene3D" id="3.30.465.10">
    <property type="match status" value="1"/>
</dbReference>
<evidence type="ECO:0000256" key="10">
    <source>
        <dbReference type="ARBA" id="ARBA00022857"/>
    </source>
</evidence>
<evidence type="ECO:0000256" key="6">
    <source>
        <dbReference type="ARBA" id="ARBA00022490"/>
    </source>
</evidence>
<proteinExistence type="inferred from homology"/>
<evidence type="ECO:0000256" key="16">
    <source>
        <dbReference type="ARBA" id="ARBA00048914"/>
    </source>
</evidence>
<dbReference type="STRING" id="399736.SAMN04489720_2277"/>
<dbReference type="GO" id="GO:0071949">
    <property type="term" value="F:FAD binding"/>
    <property type="evidence" value="ECO:0007669"/>
    <property type="project" value="InterPro"/>
</dbReference>
<dbReference type="InterPro" id="IPR036635">
    <property type="entry name" value="MurB_C_sf"/>
</dbReference>
<reference evidence="20" key="1">
    <citation type="submission" date="2016-10" db="EMBL/GenBank/DDBJ databases">
        <authorList>
            <person name="Varghese N."/>
            <person name="Submissions S."/>
        </authorList>
    </citation>
    <scope>NUCLEOTIDE SEQUENCE [LARGE SCALE GENOMIC DNA]</scope>
    <source>
        <strain evidence="20">DSM 22002</strain>
    </source>
</reference>
<keyword evidence="11 17" id="KW-0133">Cell shape</keyword>
<dbReference type="PROSITE" id="PS51387">
    <property type="entry name" value="FAD_PCMH"/>
    <property type="match status" value="1"/>
</dbReference>
<dbReference type="InterPro" id="IPR006094">
    <property type="entry name" value="Oxid_FAD_bind_N"/>
</dbReference>
<organism evidence="19 20">
    <name type="scientific">Agrococcus jejuensis</name>
    <dbReference type="NCBI Taxonomy" id="399736"/>
    <lineage>
        <taxon>Bacteria</taxon>
        <taxon>Bacillati</taxon>
        <taxon>Actinomycetota</taxon>
        <taxon>Actinomycetes</taxon>
        <taxon>Micrococcales</taxon>
        <taxon>Microbacteriaceae</taxon>
        <taxon>Agrococcus</taxon>
    </lineage>
</organism>
<dbReference type="PANTHER" id="PTHR21071">
    <property type="entry name" value="UDP-N-ACETYLENOLPYRUVOYLGLUCOSAMINE REDUCTASE"/>
    <property type="match status" value="1"/>
</dbReference>
<comment type="cofactor">
    <cofactor evidence="1 17">
        <name>FAD</name>
        <dbReference type="ChEBI" id="CHEBI:57692"/>
    </cofactor>
</comment>
<dbReference type="EC" id="1.3.1.98" evidence="17"/>
<evidence type="ECO:0000256" key="1">
    <source>
        <dbReference type="ARBA" id="ARBA00001974"/>
    </source>
</evidence>
<keyword evidence="20" id="KW-1185">Reference proteome</keyword>
<dbReference type="GO" id="GO:0008360">
    <property type="term" value="P:regulation of cell shape"/>
    <property type="evidence" value="ECO:0007669"/>
    <property type="project" value="UniProtKB-KW"/>
</dbReference>
<accession>A0A1G8F0U8</accession>
<evidence type="ECO:0000256" key="9">
    <source>
        <dbReference type="ARBA" id="ARBA00022827"/>
    </source>
</evidence>
<dbReference type="InterPro" id="IPR003170">
    <property type="entry name" value="MurB"/>
</dbReference>
<dbReference type="PANTHER" id="PTHR21071:SF4">
    <property type="entry name" value="UDP-N-ACETYLENOLPYRUVOYLGLUCOSAMINE REDUCTASE"/>
    <property type="match status" value="1"/>
</dbReference>
<name>A0A1G8F0U8_9MICO</name>
<evidence type="ECO:0000256" key="12">
    <source>
        <dbReference type="ARBA" id="ARBA00022984"/>
    </source>
</evidence>
<evidence type="ECO:0000256" key="15">
    <source>
        <dbReference type="ARBA" id="ARBA00023316"/>
    </source>
</evidence>
<dbReference type="RefSeq" id="WP_092505104.1">
    <property type="nucleotide sequence ID" value="NZ_LT629695.1"/>
</dbReference>
<comment type="subcellular location">
    <subcellularLocation>
        <location evidence="3 17">Cytoplasm</location>
    </subcellularLocation>
</comment>
<dbReference type="Gene3D" id="3.30.43.10">
    <property type="entry name" value="Uridine Diphospho-n-acetylenolpyruvylglucosamine Reductase, domain 2"/>
    <property type="match status" value="1"/>
</dbReference>
<comment type="catalytic activity">
    <reaction evidence="16 17">
        <text>UDP-N-acetyl-alpha-D-muramate + NADP(+) = UDP-N-acetyl-3-O-(1-carboxyvinyl)-alpha-D-glucosamine + NADPH + H(+)</text>
        <dbReference type="Rhea" id="RHEA:12248"/>
        <dbReference type="ChEBI" id="CHEBI:15378"/>
        <dbReference type="ChEBI" id="CHEBI:57783"/>
        <dbReference type="ChEBI" id="CHEBI:58349"/>
        <dbReference type="ChEBI" id="CHEBI:68483"/>
        <dbReference type="ChEBI" id="CHEBI:70757"/>
        <dbReference type="EC" id="1.3.1.98"/>
    </reaction>
</comment>
<dbReference type="GO" id="GO:0009252">
    <property type="term" value="P:peptidoglycan biosynthetic process"/>
    <property type="evidence" value="ECO:0007669"/>
    <property type="project" value="UniProtKB-UniRule"/>
</dbReference>
<dbReference type="SUPFAM" id="SSF56176">
    <property type="entry name" value="FAD-binding/transporter-associated domain-like"/>
    <property type="match status" value="1"/>
</dbReference>
<dbReference type="Pfam" id="PF02873">
    <property type="entry name" value="MurB_C"/>
    <property type="match status" value="1"/>
</dbReference>